<feature type="domain" description="SGNH hydrolase-type esterase" evidence="1">
    <location>
        <begin position="8"/>
        <end position="187"/>
    </location>
</feature>
<dbReference type="STRING" id="1423796.FC24_GL000550"/>
<dbReference type="OrthoDB" id="2060945at2"/>
<dbReference type="Gene3D" id="3.40.50.1110">
    <property type="entry name" value="SGNH hydrolase"/>
    <property type="match status" value="1"/>
</dbReference>
<dbReference type="Proteomes" id="UP000051638">
    <property type="component" value="Unassembled WGS sequence"/>
</dbReference>
<comment type="caution">
    <text evidence="2">The sequence shown here is derived from an EMBL/GenBank/DDBJ whole genome shotgun (WGS) entry which is preliminary data.</text>
</comment>
<name>A0A0R2DJV0_9LACO</name>
<dbReference type="CDD" id="cd00229">
    <property type="entry name" value="SGNH_hydrolase"/>
    <property type="match status" value="1"/>
</dbReference>
<sequence>MQIQHYCAIGDSITDRRNHFVDTWYYDWLNRWWHPKALSLFAVSGATISGGFNSMTVYSRMVPASCDLLTIYGGINDFGRNQPLGQLGDATPDTFYGALDQMLSQTLQDHPQTAVYFISHVKIGRLFFPPVNPLGLHQADYEKAIADVTAAYSVPHLSLYQSWLDFSIPEMAARYSLDTLHPNDAGQLVIARMIKDFIEAHG</sequence>
<protein>
    <submittedName>
        <fullName evidence="2">Lysophospholipase L</fullName>
    </submittedName>
</protein>
<evidence type="ECO:0000259" key="1">
    <source>
        <dbReference type="Pfam" id="PF13472"/>
    </source>
</evidence>
<dbReference type="RefSeq" id="WP_057872858.1">
    <property type="nucleotide sequence ID" value="NZ_AYYI01000002.1"/>
</dbReference>
<reference evidence="2 3" key="1">
    <citation type="journal article" date="2015" name="Genome Announc.">
        <title>Expanding the biotechnology potential of lactobacilli through comparative genomics of 213 strains and associated genera.</title>
        <authorList>
            <person name="Sun Z."/>
            <person name="Harris H.M."/>
            <person name="McCann A."/>
            <person name="Guo C."/>
            <person name="Argimon S."/>
            <person name="Zhang W."/>
            <person name="Yang X."/>
            <person name="Jeffery I.B."/>
            <person name="Cooney J.C."/>
            <person name="Kagawa T.F."/>
            <person name="Liu W."/>
            <person name="Song Y."/>
            <person name="Salvetti E."/>
            <person name="Wrobel A."/>
            <person name="Rasinkangas P."/>
            <person name="Parkhill J."/>
            <person name="Rea M.C."/>
            <person name="O'Sullivan O."/>
            <person name="Ritari J."/>
            <person name="Douillard F.P."/>
            <person name="Paul Ross R."/>
            <person name="Yang R."/>
            <person name="Briner A.E."/>
            <person name="Felis G.E."/>
            <person name="de Vos W.M."/>
            <person name="Barrangou R."/>
            <person name="Klaenhammer T.R."/>
            <person name="Caufield P.W."/>
            <person name="Cui Y."/>
            <person name="Zhang H."/>
            <person name="O'Toole P.W."/>
        </authorList>
    </citation>
    <scope>NUCLEOTIDE SEQUENCE [LARGE SCALE GENOMIC DNA]</scope>
    <source>
        <strain evidence="2 3">DSM 20253</strain>
    </source>
</reference>
<dbReference type="InterPro" id="IPR013830">
    <property type="entry name" value="SGNH_hydro"/>
</dbReference>
<dbReference type="SUPFAM" id="SSF52266">
    <property type="entry name" value="SGNH hydrolase"/>
    <property type="match status" value="1"/>
</dbReference>
<accession>A0A0R2DJV0</accession>
<organism evidence="2 3">
    <name type="scientific">Loigolactobacillus rennini DSM 20253</name>
    <dbReference type="NCBI Taxonomy" id="1423796"/>
    <lineage>
        <taxon>Bacteria</taxon>
        <taxon>Bacillati</taxon>
        <taxon>Bacillota</taxon>
        <taxon>Bacilli</taxon>
        <taxon>Lactobacillales</taxon>
        <taxon>Lactobacillaceae</taxon>
        <taxon>Loigolactobacillus</taxon>
    </lineage>
</organism>
<evidence type="ECO:0000313" key="2">
    <source>
        <dbReference type="EMBL" id="KRN00164.1"/>
    </source>
</evidence>
<proteinExistence type="predicted"/>
<evidence type="ECO:0000313" key="3">
    <source>
        <dbReference type="Proteomes" id="UP000051638"/>
    </source>
</evidence>
<dbReference type="PATRIC" id="fig|1423796.3.peg.566"/>
<dbReference type="InterPro" id="IPR036514">
    <property type="entry name" value="SGNH_hydro_sf"/>
</dbReference>
<dbReference type="AlphaFoldDB" id="A0A0R2DJV0"/>
<dbReference type="Pfam" id="PF13472">
    <property type="entry name" value="Lipase_GDSL_2"/>
    <property type="match status" value="1"/>
</dbReference>
<dbReference type="EMBL" id="AYYI01000002">
    <property type="protein sequence ID" value="KRN00164.1"/>
    <property type="molecule type" value="Genomic_DNA"/>
</dbReference>
<gene>
    <name evidence="2" type="ORF">FC24_GL000550</name>
</gene>
<keyword evidence="3" id="KW-1185">Reference proteome</keyword>